<comment type="caution">
    <text evidence="2">The sequence shown here is derived from an EMBL/GenBank/DDBJ whole genome shotgun (WGS) entry which is preliminary data.</text>
</comment>
<reference evidence="2 3" key="1">
    <citation type="submission" date="2018-03" db="EMBL/GenBank/DDBJ databases">
        <title>Aerobic endospore-forming bacteria genome sequencing and assembly.</title>
        <authorList>
            <person name="Cavalcante D.A."/>
            <person name="Driks A."/>
            <person name="Putonti C."/>
            <person name="De-Souza M.T."/>
        </authorList>
    </citation>
    <scope>NUCLEOTIDE SEQUENCE [LARGE SCALE GENOMIC DNA]</scope>
    <source>
        <strain evidence="2 3">SDF0028</strain>
    </source>
</reference>
<organism evidence="2 3">
    <name type="scientific">Paenibacillus popilliae</name>
    <name type="common">Bacillus popilliae</name>
    <dbReference type="NCBI Taxonomy" id="78057"/>
    <lineage>
        <taxon>Bacteria</taxon>
        <taxon>Bacillati</taxon>
        <taxon>Bacillota</taxon>
        <taxon>Bacilli</taxon>
        <taxon>Bacillales</taxon>
        <taxon>Paenibacillaceae</taxon>
        <taxon>Paenibacillus</taxon>
    </lineage>
</organism>
<dbReference type="InterPro" id="IPR034660">
    <property type="entry name" value="DinB/YfiT-like"/>
</dbReference>
<sequence>MVEAVHLEHEVLNSFQTWRGWVIEVLNKVDVEIVDTIPAGCNNSIRWHAGHLAVAWDQGIFQNVFKEKHLPEHYVGYFANGTSPSQWNGDAPALAEIITHLEAQRHMICERIVGNWDLDLVNPFLQFTKASQMFFFLLSHEAMHFGQIRSFIKTLEASQPNPI</sequence>
<dbReference type="Proteomes" id="UP000316208">
    <property type="component" value="Unassembled WGS sequence"/>
</dbReference>
<name>A0ABY3AT85_PAEPP</name>
<accession>A0ABY3AT85</accession>
<proteinExistence type="predicted"/>
<dbReference type="Gene3D" id="1.20.120.450">
    <property type="entry name" value="dinb family like domain"/>
    <property type="match status" value="1"/>
</dbReference>
<feature type="domain" description="DinB-like" evidence="1">
    <location>
        <begin position="24"/>
        <end position="148"/>
    </location>
</feature>
<evidence type="ECO:0000313" key="3">
    <source>
        <dbReference type="Proteomes" id="UP000316208"/>
    </source>
</evidence>
<dbReference type="Pfam" id="PF12867">
    <property type="entry name" value="DinB_2"/>
    <property type="match status" value="1"/>
</dbReference>
<dbReference type="EMBL" id="SADY01000002">
    <property type="protein sequence ID" value="TQR45915.1"/>
    <property type="molecule type" value="Genomic_DNA"/>
</dbReference>
<protein>
    <submittedName>
        <fullName evidence="2">DinB family protein</fullName>
    </submittedName>
</protein>
<dbReference type="SUPFAM" id="SSF109854">
    <property type="entry name" value="DinB/YfiT-like putative metalloenzymes"/>
    <property type="match status" value="1"/>
</dbReference>
<dbReference type="InterPro" id="IPR024775">
    <property type="entry name" value="DinB-like"/>
</dbReference>
<evidence type="ECO:0000259" key="1">
    <source>
        <dbReference type="Pfam" id="PF12867"/>
    </source>
</evidence>
<keyword evidence="3" id="KW-1185">Reference proteome</keyword>
<evidence type="ECO:0000313" key="2">
    <source>
        <dbReference type="EMBL" id="TQR45915.1"/>
    </source>
</evidence>
<gene>
    <name evidence="2" type="ORF">C7Y44_09410</name>
</gene>